<evidence type="ECO:0000313" key="3">
    <source>
        <dbReference type="Proteomes" id="UP000215148"/>
    </source>
</evidence>
<gene>
    <name evidence="2" type="ORF">CCZ37_17230</name>
</gene>
<dbReference type="Proteomes" id="UP000215148">
    <property type="component" value="Chromosome 2"/>
</dbReference>
<dbReference type="AlphaFoldDB" id="A0A223N363"/>
<accession>A0A223N363</accession>
<keyword evidence="1" id="KW-1133">Transmembrane helix</keyword>
<dbReference type="EMBL" id="CP022742">
    <property type="protein sequence ID" value="ASU24208.1"/>
    <property type="molecule type" value="Genomic_DNA"/>
</dbReference>
<dbReference type="KEGG" id="vqi:CCZ37_17230"/>
<sequence>MKFLVLLGVLIPFLTPLCFNLYIAFMPGYTVGDANGWLGYLGGYSGGFLAFISAYWLFRQEKKQAGKCWLRVRTEETTKESIKTCRYSVIYYSKSSEPKFDCIERKDKGWGEYAVIKVSIKNVSVNYAKSISLSIVPHIGARVNPHVHFCGGNGIAVFPSIAELEHGEVFQFTIHVDPKFFAQNNPVEFRLISKGLEGSVNEQTLYLHQSTMGDNGMSFEN</sequence>
<keyword evidence="1" id="KW-0472">Membrane</keyword>
<keyword evidence="3" id="KW-1185">Reference proteome</keyword>
<evidence type="ECO:0000256" key="1">
    <source>
        <dbReference type="SAM" id="Phobius"/>
    </source>
</evidence>
<evidence type="ECO:0000313" key="2">
    <source>
        <dbReference type="EMBL" id="ASU24208.1"/>
    </source>
</evidence>
<protein>
    <submittedName>
        <fullName evidence="2">Uncharacterized protein</fullName>
    </submittedName>
</protein>
<name>A0A223N363_9VIBR</name>
<organism evidence="2 3">
    <name type="scientific">Vibrio qinghaiensis</name>
    <dbReference type="NCBI Taxonomy" id="2025808"/>
    <lineage>
        <taxon>Bacteria</taxon>
        <taxon>Pseudomonadati</taxon>
        <taxon>Pseudomonadota</taxon>
        <taxon>Gammaproteobacteria</taxon>
        <taxon>Vibrionales</taxon>
        <taxon>Vibrionaceae</taxon>
        <taxon>Vibrio</taxon>
    </lineage>
</organism>
<feature type="transmembrane region" description="Helical" evidence="1">
    <location>
        <begin position="36"/>
        <end position="58"/>
    </location>
</feature>
<reference evidence="2 3" key="1">
    <citation type="submission" date="2017-08" db="EMBL/GenBank/DDBJ databases">
        <title>The Vibrio qinghaiensis sp.-Q67 is a luminous bacteria isolated firstly from Qinghai lake, Qinghai province, China, which has been proved to be very sensitive to detect environmental and food pollutants. Therefore, complete genome analysis of V. qinghaiensis sp.-Q67 highlights the potential application of this strain on detection of hazards in the contaminated environments.</title>
        <authorList>
            <person name="Gong L."/>
        </authorList>
    </citation>
    <scope>NUCLEOTIDE SEQUENCE [LARGE SCALE GENOMIC DNA]</scope>
    <source>
        <strain evidence="2 3">Q67</strain>
    </source>
</reference>
<dbReference type="RefSeq" id="WP_094501707.1">
    <property type="nucleotide sequence ID" value="NZ_CAWNHI010000002.1"/>
</dbReference>
<proteinExistence type="predicted"/>
<keyword evidence="1" id="KW-0812">Transmembrane</keyword>